<dbReference type="AlphaFoldDB" id="A0A930UDY5"/>
<dbReference type="InterPro" id="IPR014729">
    <property type="entry name" value="Rossmann-like_a/b/a_fold"/>
</dbReference>
<sequence length="431" mass="50634">MSDYCLTRHRTLPHIVKVSGGRSSAMMLLRMLRQKKLKASRKDVVVFNNTSAEHPATYEFVRRLKEECEQEYGIPFFWLEFQTYEDASKGEWRRFPTFRLVQDRPYSKSFRDGYKWRGEVFEEMISFHNYLPDRIKRSCTQEMKVSTTRSFLMEWLALKRATAHRGHYMNKGQITEDELARQVKYRNGHNVEEYLDRKRCLLQSEYRRPPQQFNDFSAVGVRPLEKIKKNVFAAEEAMLSPEDYADGYVSVIGIRGDEPHRVANIKARMAREETAEIIYMPLAEGGVSKADVVEFWNKKEYDLRIPYETNLTNCVYCFMKSHNTLVEISREMKKIDDSMPPELQSVKNTPSDIKWWIDIEKKYQRIREGKSERTKGGNIKVGFFGVSREDDKKAPSYRQIRLLAKRPPKKSKSIASEEELVHAQCSVCGDY</sequence>
<dbReference type="Proteomes" id="UP000604381">
    <property type="component" value="Unassembled WGS sequence"/>
</dbReference>
<comment type="caution">
    <text evidence="1">The sequence shown here is derived from an EMBL/GenBank/DDBJ whole genome shotgun (WGS) entry which is preliminary data.</text>
</comment>
<evidence type="ECO:0000313" key="2">
    <source>
        <dbReference type="Proteomes" id="UP000604381"/>
    </source>
</evidence>
<dbReference type="Gene3D" id="3.40.50.620">
    <property type="entry name" value="HUPs"/>
    <property type="match status" value="1"/>
</dbReference>
<gene>
    <name evidence="1" type="ORF">ISN26_06965</name>
</gene>
<keyword evidence="2" id="KW-1185">Reference proteome</keyword>
<accession>A0A930UDY5</accession>
<name>A0A930UDY5_9GAMM</name>
<proteinExistence type="predicted"/>
<dbReference type="SUPFAM" id="SSF52402">
    <property type="entry name" value="Adenine nucleotide alpha hydrolases-like"/>
    <property type="match status" value="1"/>
</dbReference>
<evidence type="ECO:0000313" key="1">
    <source>
        <dbReference type="EMBL" id="MBF2735793.1"/>
    </source>
</evidence>
<organism evidence="1 2">
    <name type="scientific">Candidatus Amphirhobacter heronislandensis</name>
    <dbReference type="NCBI Taxonomy" id="1732024"/>
    <lineage>
        <taxon>Bacteria</taxon>
        <taxon>Pseudomonadati</taxon>
        <taxon>Pseudomonadota</taxon>
        <taxon>Gammaproteobacteria</taxon>
        <taxon>Candidatus Tethybacterales</taxon>
        <taxon>Candidatus Tethybacteraceae</taxon>
        <taxon>Candidatus Amphirhobacter</taxon>
    </lineage>
</organism>
<evidence type="ECO:0008006" key="3">
    <source>
        <dbReference type="Google" id="ProtNLM"/>
    </source>
</evidence>
<reference evidence="1" key="1">
    <citation type="submission" date="2020-10" db="EMBL/GenBank/DDBJ databases">
        <title>An improved Amphimedon queenslandica hologenome assembly reveals how three proteobacterial symbionts can extend the metabolic phenotypic of their marine sponge host.</title>
        <authorList>
            <person name="Degnan B."/>
            <person name="Degnan S."/>
            <person name="Xiang X."/>
        </authorList>
    </citation>
    <scope>NUCLEOTIDE SEQUENCE</scope>
    <source>
        <strain evidence="1">AqS2</strain>
    </source>
</reference>
<protein>
    <recommendedName>
        <fullName evidence="3">Phosphoadenosine phosphosulphate reductase domain-containing protein</fullName>
    </recommendedName>
</protein>
<dbReference type="EMBL" id="JADHEI010000052">
    <property type="protein sequence ID" value="MBF2735793.1"/>
    <property type="molecule type" value="Genomic_DNA"/>
</dbReference>